<dbReference type="FunFam" id="3.40.309.10:FF:000004">
    <property type="entry name" value="Succinate-semialdehyde dehydrogenase I"/>
    <property type="match status" value="1"/>
</dbReference>
<evidence type="ECO:0000256" key="1">
    <source>
        <dbReference type="ARBA" id="ARBA00009986"/>
    </source>
</evidence>
<dbReference type="PANTHER" id="PTHR43353:SF5">
    <property type="entry name" value="SUCCINATE-SEMIALDEHYDE DEHYDROGENASE, MITOCHONDRIAL"/>
    <property type="match status" value="1"/>
</dbReference>
<dbReference type="GO" id="GO:0004777">
    <property type="term" value="F:succinate-semialdehyde dehydrogenase (NAD+) activity"/>
    <property type="evidence" value="ECO:0007669"/>
    <property type="project" value="TreeGrafter"/>
</dbReference>
<evidence type="ECO:0000313" key="7">
    <source>
        <dbReference type="Proteomes" id="UP000005143"/>
    </source>
</evidence>
<dbReference type="EC" id="1.2.1.16" evidence="6"/>
<sequence>MPTLPFPFDLRDAALLRDELLVDGAWAPAAGGARATIVDPATGTAIATVADGGALDARRAVDAAHAAFGPWSRRTAKDRATVLRRWFDLVVEHADDLATILTAEQGKPLAEARGEILYGAGFIEWYAEEGKRAYGELIPTNVEGRELLAIKQPIGVCAAITPWNFPMAMIARKLAPALAAGCTAVVKPAPATPLSALALAELAQRAGIPAGVINVVPGDAEAIGGELTDNPLVRKLTFTGSTAVGRLLMRRSADTVKKLSLELGGNAPLIVFDDADLDRAVRGAIDSKFRNAGQTCVCANRILVQDGIHDAFVERFVAAAAALRVGNGFEPDVQQGPLIDERALAKVRDHVADAVAHGGTVRCGGDAGELGGTFFPPTVITGATTAMRIADEETFGPVAPIFRFREEDEAVALANATESGLAAYFFTRDAARIARVGRALEHGVVGVNTGLISYEGAPFGGVKQSGLGREGSRHGLDDFLELKYLCIDGLAG</sequence>
<reference evidence="6 7" key="1">
    <citation type="journal article" date="2013" name="Biodegradation">
        <title>Quantitative proteomic analysis of ibuprofen-degrading Patulibacter sp. strain I11.</title>
        <authorList>
            <person name="Almeida B."/>
            <person name="Kjeldal H."/>
            <person name="Lolas I."/>
            <person name="Knudsen A.D."/>
            <person name="Carvalho G."/>
            <person name="Nielsen K.L."/>
            <person name="Barreto Crespo M.T."/>
            <person name="Stensballe A."/>
            <person name="Nielsen J.L."/>
        </authorList>
    </citation>
    <scope>NUCLEOTIDE SEQUENCE [LARGE SCALE GENOMIC DNA]</scope>
    <source>
        <strain evidence="6 7">I11</strain>
    </source>
</reference>
<dbReference type="PATRIC" id="fig|1097667.3.peg.2702"/>
<dbReference type="CDD" id="cd07103">
    <property type="entry name" value="ALDH_F5_SSADH_GabD"/>
    <property type="match status" value="1"/>
</dbReference>
<organism evidence="6 7">
    <name type="scientific">Patulibacter medicamentivorans</name>
    <dbReference type="NCBI Taxonomy" id="1097667"/>
    <lineage>
        <taxon>Bacteria</taxon>
        <taxon>Bacillati</taxon>
        <taxon>Actinomycetota</taxon>
        <taxon>Thermoleophilia</taxon>
        <taxon>Solirubrobacterales</taxon>
        <taxon>Patulibacteraceae</taxon>
        <taxon>Patulibacter</taxon>
    </lineage>
</organism>
<dbReference type="PROSITE" id="PS00070">
    <property type="entry name" value="ALDEHYDE_DEHYDR_CYS"/>
    <property type="match status" value="1"/>
</dbReference>
<dbReference type="Proteomes" id="UP000005143">
    <property type="component" value="Unassembled WGS sequence"/>
</dbReference>
<proteinExistence type="inferred from homology"/>
<dbReference type="PROSITE" id="PS00687">
    <property type="entry name" value="ALDEHYDE_DEHYDR_GLU"/>
    <property type="match status" value="1"/>
</dbReference>
<dbReference type="InterPro" id="IPR015590">
    <property type="entry name" value="Aldehyde_DH_dom"/>
</dbReference>
<evidence type="ECO:0000259" key="5">
    <source>
        <dbReference type="Pfam" id="PF00171"/>
    </source>
</evidence>
<dbReference type="SUPFAM" id="SSF53720">
    <property type="entry name" value="ALDH-like"/>
    <property type="match status" value="1"/>
</dbReference>
<dbReference type="RefSeq" id="WP_007576113.1">
    <property type="nucleotide sequence ID" value="NZ_AGUD01000221.1"/>
</dbReference>
<comment type="similarity">
    <text evidence="1 4">Belongs to the aldehyde dehydrogenase family.</text>
</comment>
<dbReference type="InterPro" id="IPR016162">
    <property type="entry name" value="Ald_DH_N"/>
</dbReference>
<dbReference type="InterPro" id="IPR010102">
    <property type="entry name" value="Succ_semiAld_DH"/>
</dbReference>
<dbReference type="Pfam" id="PF00171">
    <property type="entry name" value="Aldedh"/>
    <property type="match status" value="1"/>
</dbReference>
<dbReference type="AlphaFoldDB" id="H0E7C0"/>
<dbReference type="InterPro" id="IPR016160">
    <property type="entry name" value="Ald_DH_CS_CYS"/>
</dbReference>
<comment type="caution">
    <text evidence="6">The sequence shown here is derived from an EMBL/GenBank/DDBJ whole genome shotgun (WGS) entry which is preliminary data.</text>
</comment>
<protein>
    <submittedName>
        <fullName evidence="6">Succinate-semialdehyde dehydrogenase [NADP+]</fullName>
        <ecNumber evidence="6">1.2.1.16</ecNumber>
    </submittedName>
</protein>
<dbReference type="GO" id="GO:0009450">
    <property type="term" value="P:gamma-aminobutyric acid catabolic process"/>
    <property type="evidence" value="ECO:0007669"/>
    <property type="project" value="InterPro"/>
</dbReference>
<keyword evidence="2 4" id="KW-0560">Oxidoreductase</keyword>
<dbReference type="InterPro" id="IPR029510">
    <property type="entry name" value="Ald_DH_CS_GLU"/>
</dbReference>
<dbReference type="InterPro" id="IPR016163">
    <property type="entry name" value="Ald_DH_C"/>
</dbReference>
<feature type="domain" description="Aldehyde dehydrogenase" evidence="5">
    <location>
        <begin position="26"/>
        <end position="484"/>
    </location>
</feature>
<dbReference type="FunFam" id="3.40.605.10:FF:000005">
    <property type="entry name" value="Succinate-semialdehyde dehydrogenase I"/>
    <property type="match status" value="1"/>
</dbReference>
<name>H0E7C0_9ACTN</name>
<dbReference type="EMBL" id="AGUD01000221">
    <property type="protein sequence ID" value="EHN10445.1"/>
    <property type="molecule type" value="Genomic_DNA"/>
</dbReference>
<dbReference type="Gene3D" id="3.40.605.10">
    <property type="entry name" value="Aldehyde Dehydrogenase, Chain A, domain 1"/>
    <property type="match status" value="1"/>
</dbReference>
<evidence type="ECO:0000256" key="2">
    <source>
        <dbReference type="ARBA" id="ARBA00023002"/>
    </source>
</evidence>
<dbReference type="InterPro" id="IPR050740">
    <property type="entry name" value="Aldehyde_DH_Superfamily"/>
</dbReference>
<evidence type="ECO:0000313" key="6">
    <source>
        <dbReference type="EMBL" id="EHN10445.1"/>
    </source>
</evidence>
<dbReference type="PANTHER" id="PTHR43353">
    <property type="entry name" value="SUCCINATE-SEMIALDEHYDE DEHYDROGENASE, MITOCHONDRIAL"/>
    <property type="match status" value="1"/>
</dbReference>
<gene>
    <name evidence="6" type="ORF">PAI11_27220</name>
</gene>
<dbReference type="NCBIfam" id="TIGR01780">
    <property type="entry name" value="SSADH"/>
    <property type="match status" value="1"/>
</dbReference>
<dbReference type="OrthoDB" id="6882680at2"/>
<dbReference type="Gene3D" id="3.40.309.10">
    <property type="entry name" value="Aldehyde Dehydrogenase, Chain A, domain 2"/>
    <property type="match status" value="1"/>
</dbReference>
<dbReference type="GO" id="GO:0005829">
    <property type="term" value="C:cytosol"/>
    <property type="evidence" value="ECO:0007669"/>
    <property type="project" value="TreeGrafter"/>
</dbReference>
<evidence type="ECO:0000256" key="3">
    <source>
        <dbReference type="PROSITE-ProRule" id="PRU10007"/>
    </source>
</evidence>
<feature type="active site" evidence="3">
    <location>
        <position position="262"/>
    </location>
</feature>
<accession>H0E7C0</accession>
<keyword evidence="7" id="KW-1185">Reference proteome</keyword>
<dbReference type="InterPro" id="IPR016161">
    <property type="entry name" value="Ald_DH/histidinol_DH"/>
</dbReference>
<evidence type="ECO:0000256" key="4">
    <source>
        <dbReference type="RuleBase" id="RU003345"/>
    </source>
</evidence>